<dbReference type="CDD" id="cd00077">
    <property type="entry name" value="HDc"/>
    <property type="match status" value="1"/>
</dbReference>
<dbReference type="PANTHER" id="PTHR43155:SF2">
    <property type="entry name" value="CYCLIC DI-GMP PHOSPHODIESTERASE PA4108"/>
    <property type="match status" value="1"/>
</dbReference>
<dbReference type="Gene3D" id="1.10.3210.10">
    <property type="entry name" value="Hypothetical protein af1432"/>
    <property type="match status" value="1"/>
</dbReference>
<dbReference type="SUPFAM" id="SSF109604">
    <property type="entry name" value="HD-domain/PDEase-like"/>
    <property type="match status" value="1"/>
</dbReference>
<dbReference type="RefSeq" id="WP_161259788.1">
    <property type="nucleotide sequence ID" value="NZ_WXEY01000030.1"/>
</dbReference>
<feature type="domain" description="HD-GYP" evidence="1">
    <location>
        <begin position="92"/>
        <end position="302"/>
    </location>
</feature>
<dbReference type="InterPro" id="IPR037522">
    <property type="entry name" value="HD_GYP_dom"/>
</dbReference>
<name>A0A845L7K6_9FIRM</name>
<gene>
    <name evidence="2" type="ORF">GTO91_16300</name>
</gene>
<dbReference type="PANTHER" id="PTHR43155">
    <property type="entry name" value="CYCLIC DI-GMP PHOSPHODIESTERASE PA4108-RELATED"/>
    <property type="match status" value="1"/>
</dbReference>
<dbReference type="PROSITE" id="PS51832">
    <property type="entry name" value="HD_GYP"/>
    <property type="match status" value="1"/>
</dbReference>
<sequence length="358" mass="39813">MLPVDMQHVFPGLVLAQTLFFPDGRVLLNEGVKLTERTIARLKDLGLPFIYVEDPVAGNLPVPRLIPERIRAEGIFFLHQQFEGLAKKKTGLDVQKLDSLASAIVSELATNRRSAIHLIDMRLPEMYLAGHAFHTAVLAVKTALAMGFKPLRLKDLALGALLHDVGYLFIPGLDYNRPGPLTEAEQAKVRSHPENGFEFIRKNGFLNILVSHCAFQHHERWDGSGYPRGLKKNDIHELGQILAVADVYDALVNERPHRKLLQPHQALKVLHDLAGSWFNPEVVTAITESIAIYPIGSRIQFPNGEIGVVVDTEPAPPFRPKIRRLPPAAQQDSLPTLLAVDLTSANKEMLLTDMVYVS</sequence>
<reference evidence="2 3" key="1">
    <citation type="submission" date="2020-01" db="EMBL/GenBank/DDBJ databases">
        <title>Whole-genome sequence of Heliobacterium undosum DSM 13378.</title>
        <authorList>
            <person name="Kyndt J.A."/>
            <person name="Meyer T.E."/>
        </authorList>
    </citation>
    <scope>NUCLEOTIDE SEQUENCE [LARGE SCALE GENOMIC DNA]</scope>
    <source>
        <strain evidence="2 3">DSM 13378</strain>
    </source>
</reference>
<dbReference type="Proteomes" id="UP000463470">
    <property type="component" value="Unassembled WGS sequence"/>
</dbReference>
<dbReference type="EMBL" id="WXEY01000030">
    <property type="protein sequence ID" value="MZP31269.1"/>
    <property type="molecule type" value="Genomic_DNA"/>
</dbReference>
<protein>
    <submittedName>
        <fullName evidence="2">HD domain-containing protein</fullName>
    </submittedName>
</protein>
<dbReference type="AlphaFoldDB" id="A0A845L7K6"/>
<dbReference type="SMART" id="SM00471">
    <property type="entry name" value="HDc"/>
    <property type="match status" value="1"/>
</dbReference>
<dbReference type="InterPro" id="IPR003607">
    <property type="entry name" value="HD/PDEase_dom"/>
</dbReference>
<proteinExistence type="predicted"/>
<dbReference type="OrthoDB" id="2079863at2"/>
<organism evidence="2 3">
    <name type="scientific">Heliomicrobium undosum</name>
    <dbReference type="NCBI Taxonomy" id="121734"/>
    <lineage>
        <taxon>Bacteria</taxon>
        <taxon>Bacillati</taxon>
        <taxon>Bacillota</taxon>
        <taxon>Clostridia</taxon>
        <taxon>Eubacteriales</taxon>
        <taxon>Heliobacteriaceae</taxon>
        <taxon>Heliomicrobium</taxon>
    </lineage>
</organism>
<evidence type="ECO:0000313" key="3">
    <source>
        <dbReference type="Proteomes" id="UP000463470"/>
    </source>
</evidence>
<accession>A0A845L7K6</accession>
<dbReference type="Pfam" id="PF13487">
    <property type="entry name" value="HD_5"/>
    <property type="match status" value="1"/>
</dbReference>
<keyword evidence="3" id="KW-1185">Reference proteome</keyword>
<comment type="caution">
    <text evidence="2">The sequence shown here is derived from an EMBL/GenBank/DDBJ whole genome shotgun (WGS) entry which is preliminary data.</text>
</comment>
<evidence type="ECO:0000259" key="1">
    <source>
        <dbReference type="PROSITE" id="PS51832"/>
    </source>
</evidence>
<evidence type="ECO:0000313" key="2">
    <source>
        <dbReference type="EMBL" id="MZP31269.1"/>
    </source>
</evidence>